<feature type="non-terminal residue" evidence="1">
    <location>
        <position position="1"/>
    </location>
</feature>
<dbReference type="EMBL" id="EU914887">
    <property type="protein sequence ID" value="ACG70785.1"/>
    <property type="molecule type" value="Genomic_DNA"/>
</dbReference>
<sequence length="151" mass="17621">VKEAIRMLQPTIQLSAQAYVIQWNRFLERFIVFETVFSEYAQTSKNVMRGKGLVDENLQLLNHYSRQNLTVLDQFVDQIARIQPPTEFVALHEQLQMVIKHYVTAAKDFVNAMRLTEESEVEQQLNQCRTIQKQQRLKLNQLLNSIGALNS</sequence>
<organism evidence="1">
    <name type="scientific">Latilactobacillus sakei</name>
    <name type="common">Lactobacillus sakei</name>
    <dbReference type="NCBI Taxonomy" id="1599"/>
    <lineage>
        <taxon>Bacteria</taxon>
        <taxon>Bacillati</taxon>
        <taxon>Bacillota</taxon>
        <taxon>Bacilli</taxon>
        <taxon>Lactobacillales</taxon>
        <taxon>Lactobacillaceae</taxon>
        <taxon>Latilactobacillus</taxon>
    </lineage>
</organism>
<evidence type="ECO:0000313" key="1">
    <source>
        <dbReference type="EMBL" id="ACG70785.1"/>
    </source>
</evidence>
<dbReference type="AlphaFoldDB" id="B5B430"/>
<gene>
    <name evidence="1" type="ORF">FGP332-0008</name>
</gene>
<name>B5B430_LATSK</name>
<proteinExistence type="predicted"/>
<reference evidence="1" key="1">
    <citation type="journal article" date="2009" name="Appl. Environ. Microbiol.">
        <title>Intraspecies genomic diversity and natural population structure of the meat-borne lactic acid bacterium Lactobacillus sakei.</title>
        <authorList>
            <person name="Chaillou S."/>
            <person name="Daty M."/>
            <person name="Baraige F."/>
            <person name="Dudez A.M."/>
            <person name="Anglade P."/>
            <person name="Jones R."/>
            <person name="Alpert C.A."/>
            <person name="Champomier-Verges M.C."/>
            <person name="Zagorec M."/>
        </authorList>
    </citation>
    <scope>NUCLEOTIDE SEQUENCE</scope>
    <source>
        <strain evidence="1">332</strain>
    </source>
</reference>
<accession>B5B430</accession>
<protein>
    <submittedName>
        <fullName evidence="1">Uncharacterized protein</fullName>
    </submittedName>
</protein>